<gene>
    <name evidence="2" type="ORF">BB560_005765</name>
</gene>
<comment type="caution">
    <text evidence="2">The sequence shown here is derived from an EMBL/GenBank/DDBJ whole genome shotgun (WGS) entry which is preliminary data.</text>
</comment>
<dbReference type="AlphaFoldDB" id="A0A2T9YXL2"/>
<protein>
    <submittedName>
        <fullName evidence="2">Uncharacterized protein</fullName>
    </submittedName>
</protein>
<name>A0A2T9YXL2_9FUNG</name>
<proteinExistence type="predicted"/>
<evidence type="ECO:0000313" key="3">
    <source>
        <dbReference type="Proteomes" id="UP000245609"/>
    </source>
</evidence>
<organism evidence="2 3">
    <name type="scientific">Smittium megazygosporum</name>
    <dbReference type="NCBI Taxonomy" id="133381"/>
    <lineage>
        <taxon>Eukaryota</taxon>
        <taxon>Fungi</taxon>
        <taxon>Fungi incertae sedis</taxon>
        <taxon>Zoopagomycota</taxon>
        <taxon>Kickxellomycotina</taxon>
        <taxon>Harpellomycetes</taxon>
        <taxon>Harpellales</taxon>
        <taxon>Legeriomycetaceae</taxon>
        <taxon>Smittium</taxon>
    </lineage>
</organism>
<feature type="non-terminal residue" evidence="2">
    <location>
        <position position="121"/>
    </location>
</feature>
<keyword evidence="3" id="KW-1185">Reference proteome</keyword>
<sequence>MSEGHSVLFDQDSYYGNPVEGDETFTTNGQYQQNYEYSQQEYSTSSFSQPSQITEISWLAAFGTRGLPSDPPLLDGIYMGKSQNTLAVLNPFRRINTAIYEDADLTGPLLFIMMLGVLMLL</sequence>
<dbReference type="STRING" id="133381.A0A2T9YXL2"/>
<evidence type="ECO:0000313" key="2">
    <source>
        <dbReference type="EMBL" id="PVU97083.1"/>
    </source>
</evidence>
<accession>A0A2T9YXL2</accession>
<feature type="region of interest" description="Disordered" evidence="1">
    <location>
        <begin position="1"/>
        <end position="30"/>
    </location>
</feature>
<dbReference type="OrthoDB" id="440385at2759"/>
<reference evidence="2 3" key="1">
    <citation type="journal article" date="2018" name="MBio">
        <title>Comparative Genomics Reveals the Core Gene Toolbox for the Fungus-Insect Symbiosis.</title>
        <authorList>
            <person name="Wang Y."/>
            <person name="Stata M."/>
            <person name="Wang W."/>
            <person name="Stajich J.E."/>
            <person name="White M.M."/>
            <person name="Moncalvo J.M."/>
        </authorList>
    </citation>
    <scope>NUCLEOTIDE SEQUENCE [LARGE SCALE GENOMIC DNA]</scope>
    <source>
        <strain evidence="2 3">SC-DP-2</strain>
    </source>
</reference>
<dbReference type="Proteomes" id="UP000245609">
    <property type="component" value="Unassembled WGS sequence"/>
</dbReference>
<dbReference type="EMBL" id="MBFS01002461">
    <property type="protein sequence ID" value="PVU97083.1"/>
    <property type="molecule type" value="Genomic_DNA"/>
</dbReference>
<evidence type="ECO:0000256" key="1">
    <source>
        <dbReference type="SAM" id="MobiDB-lite"/>
    </source>
</evidence>